<comment type="pathway">
    <text evidence="13">Cofactor biosynthesis; thiamine diphosphate biosynthesis; 4-amino-2-methyl-5-diphosphomethylpyrimidine from 5-amino-1-(5-phospho-D-ribosyl)imidazole: step 2/3.</text>
</comment>
<organism evidence="17 19">
    <name type="scientific">Limosilactobacillus reuteri</name>
    <name type="common">Lactobacillus reuteri</name>
    <dbReference type="NCBI Taxonomy" id="1598"/>
    <lineage>
        <taxon>Bacteria</taxon>
        <taxon>Bacillati</taxon>
        <taxon>Bacillota</taxon>
        <taxon>Bacilli</taxon>
        <taxon>Lactobacillales</taxon>
        <taxon>Lactobacillaceae</taxon>
        <taxon>Limosilactobacillus</taxon>
    </lineage>
</organism>
<dbReference type="Proteomes" id="UP001217945">
    <property type="component" value="Unassembled WGS sequence"/>
</dbReference>
<dbReference type="CDD" id="cd01169">
    <property type="entry name" value="HMPP_kinase"/>
    <property type="match status" value="1"/>
</dbReference>
<reference evidence="18" key="2">
    <citation type="submission" date="2023-02" db="EMBL/GenBank/DDBJ databases">
        <title>Complete genome sequence of Limosilactobacillus reuteri SRCM217616 isolated from Bos taurus feces.</title>
        <authorList>
            <person name="Yang H.-G."/>
            <person name="Kim J.-W."/>
            <person name="Ha G.-S."/>
            <person name="Yang H.-J."/>
            <person name="Jeong D.-Y."/>
        </authorList>
    </citation>
    <scope>NUCLEOTIDE SEQUENCE</scope>
    <source>
        <strain evidence="18">SRCM217616</strain>
    </source>
</reference>
<evidence type="ECO:0000256" key="8">
    <source>
        <dbReference type="ARBA" id="ARBA00022679"/>
    </source>
</evidence>
<evidence type="ECO:0000256" key="13">
    <source>
        <dbReference type="ARBA" id="ARBA00037917"/>
    </source>
</evidence>
<dbReference type="EMBL" id="JAQTKT010000001">
    <property type="protein sequence ID" value="MDD1381426.1"/>
    <property type="molecule type" value="Genomic_DNA"/>
</dbReference>
<dbReference type="InterPro" id="IPR004399">
    <property type="entry name" value="HMP/HMP-P_kinase_dom"/>
</dbReference>
<evidence type="ECO:0000313" key="19">
    <source>
        <dbReference type="Proteomes" id="UP001198026"/>
    </source>
</evidence>
<dbReference type="AlphaFoldDB" id="A0AAW4X8F3"/>
<dbReference type="Pfam" id="PF08543">
    <property type="entry name" value="Phos_pyr_kin"/>
    <property type="match status" value="1"/>
</dbReference>
<comment type="catalytic activity">
    <reaction evidence="1">
        <text>4-amino-5-hydroxymethyl-2-methylpyrimidine + ATP = 4-amino-2-methyl-5-(phosphooxymethyl)pyrimidine + ADP + H(+)</text>
        <dbReference type="Rhea" id="RHEA:23096"/>
        <dbReference type="ChEBI" id="CHEBI:15378"/>
        <dbReference type="ChEBI" id="CHEBI:16892"/>
        <dbReference type="ChEBI" id="CHEBI:30616"/>
        <dbReference type="ChEBI" id="CHEBI:58354"/>
        <dbReference type="ChEBI" id="CHEBI:456216"/>
        <dbReference type="EC" id="2.7.1.49"/>
    </reaction>
</comment>
<evidence type="ECO:0000256" key="12">
    <source>
        <dbReference type="ARBA" id="ARBA00022977"/>
    </source>
</evidence>
<gene>
    <name evidence="17" type="primary">thiD</name>
    <name evidence="17" type="ORF">LMB76_10165</name>
    <name evidence="18" type="ORF">PSQ53_00225</name>
</gene>
<dbReference type="FunFam" id="3.40.1190.20:FF:000003">
    <property type="entry name" value="Phosphomethylpyrimidine kinase ThiD"/>
    <property type="match status" value="1"/>
</dbReference>
<evidence type="ECO:0000256" key="2">
    <source>
        <dbReference type="ARBA" id="ARBA00000565"/>
    </source>
</evidence>
<keyword evidence="10 17" id="KW-0418">Kinase</keyword>
<comment type="pathway">
    <text evidence="3">Cofactor biosynthesis; thiamine diphosphate biosynthesis; 4-amino-2-methyl-5-diphosphomethylpyrimidine from 5-amino-1-(5-phospho-D-ribosyl)imidazole: step 3/3.</text>
</comment>
<dbReference type="GO" id="GO:0008972">
    <property type="term" value="F:phosphomethylpyrimidine kinase activity"/>
    <property type="evidence" value="ECO:0007669"/>
    <property type="project" value="UniProtKB-EC"/>
</dbReference>
<dbReference type="Proteomes" id="UP001198026">
    <property type="component" value="Unassembled WGS sequence"/>
</dbReference>
<dbReference type="NCBIfam" id="TIGR00097">
    <property type="entry name" value="HMP-P_kinase"/>
    <property type="match status" value="1"/>
</dbReference>
<dbReference type="EMBL" id="JAJGWB010000156">
    <property type="protein sequence ID" value="MCC4478567.1"/>
    <property type="molecule type" value="Genomic_DNA"/>
</dbReference>
<sequence length="272" mass="29121">MINDYPQALTIAGTDSGGGAGIPADVKTMQMRGVYSAMVVVAVTAQNTLGVQDALPMPEKLINEQFASIAGDLKIRACKTGMLADPLRVRTVVRNLKKYDLGPLIVDPVMVAKGGAKLLSDDAISIVRDELIPLASLITPNIPEACELTGITIRDKNDIKKAARELQKRGAKNILIKGGHAESSDKADDYILFEDGNDMWLTAPRVNTKNTHGTGDTISACITAEIAKGHSMEQAIMIGKTYVEKTISKGINVGHGHGPLNHWVKIEGDDLK</sequence>
<dbReference type="EC" id="2.7.4.7" evidence="6"/>
<accession>A0AAW4X8F3</accession>
<dbReference type="PANTHER" id="PTHR20858:SF17">
    <property type="entry name" value="HYDROXYMETHYLPYRIMIDINE_PHOSPHOMETHYLPYRIMIDINE KINASE THI20-RELATED"/>
    <property type="match status" value="1"/>
</dbReference>
<comment type="caution">
    <text evidence="17">The sequence shown here is derived from an EMBL/GenBank/DDBJ whole genome shotgun (WGS) entry which is preliminary data.</text>
</comment>
<evidence type="ECO:0000256" key="9">
    <source>
        <dbReference type="ARBA" id="ARBA00022741"/>
    </source>
</evidence>
<evidence type="ECO:0000256" key="5">
    <source>
        <dbReference type="ARBA" id="ARBA00012135"/>
    </source>
</evidence>
<evidence type="ECO:0000256" key="1">
    <source>
        <dbReference type="ARBA" id="ARBA00000151"/>
    </source>
</evidence>
<evidence type="ECO:0000313" key="17">
    <source>
        <dbReference type="EMBL" id="MCC4478567.1"/>
    </source>
</evidence>
<keyword evidence="11" id="KW-0067">ATP-binding</keyword>
<feature type="domain" description="Pyridoxamine kinase/Phosphomethylpyrimidine kinase" evidence="16">
    <location>
        <begin position="15"/>
        <end position="261"/>
    </location>
</feature>
<dbReference type="SUPFAM" id="SSF53613">
    <property type="entry name" value="Ribokinase-like"/>
    <property type="match status" value="1"/>
</dbReference>
<evidence type="ECO:0000256" key="15">
    <source>
        <dbReference type="ARBA" id="ARBA00043176"/>
    </source>
</evidence>
<evidence type="ECO:0000256" key="6">
    <source>
        <dbReference type="ARBA" id="ARBA00012963"/>
    </source>
</evidence>
<name>A0AAW4X8F3_LIMRT</name>
<dbReference type="GO" id="GO:0009228">
    <property type="term" value="P:thiamine biosynthetic process"/>
    <property type="evidence" value="ECO:0007669"/>
    <property type="project" value="UniProtKB-KW"/>
</dbReference>
<evidence type="ECO:0000259" key="16">
    <source>
        <dbReference type="Pfam" id="PF08543"/>
    </source>
</evidence>
<dbReference type="InterPro" id="IPR029056">
    <property type="entry name" value="Ribokinase-like"/>
</dbReference>
<dbReference type="InterPro" id="IPR013749">
    <property type="entry name" value="PM/HMP-P_kinase-1"/>
</dbReference>
<dbReference type="RefSeq" id="WP_152715205.1">
    <property type="nucleotide sequence ID" value="NZ_CP065330.1"/>
</dbReference>
<keyword evidence="8 17" id="KW-0808">Transferase</keyword>
<evidence type="ECO:0000256" key="4">
    <source>
        <dbReference type="ARBA" id="ARBA00009879"/>
    </source>
</evidence>
<keyword evidence="12" id="KW-0784">Thiamine biosynthesis</keyword>
<evidence type="ECO:0000256" key="10">
    <source>
        <dbReference type="ARBA" id="ARBA00022777"/>
    </source>
</evidence>
<evidence type="ECO:0000313" key="18">
    <source>
        <dbReference type="EMBL" id="MDD1381426.1"/>
    </source>
</evidence>
<protein>
    <recommendedName>
        <fullName evidence="7">Hydroxymethylpyrimidine/phosphomethylpyrimidine kinase</fullName>
        <ecNumber evidence="5">2.7.1.49</ecNumber>
        <ecNumber evidence="6">2.7.4.7</ecNumber>
    </recommendedName>
    <alternativeName>
        <fullName evidence="14">Hydroxymethylpyrimidine kinase</fullName>
    </alternativeName>
    <alternativeName>
        <fullName evidence="15">Hydroxymethylpyrimidine phosphate kinase</fullName>
    </alternativeName>
</protein>
<dbReference type="GO" id="GO:0005829">
    <property type="term" value="C:cytosol"/>
    <property type="evidence" value="ECO:0007669"/>
    <property type="project" value="TreeGrafter"/>
</dbReference>
<evidence type="ECO:0000256" key="3">
    <source>
        <dbReference type="ARBA" id="ARBA00004769"/>
    </source>
</evidence>
<evidence type="ECO:0000256" key="7">
    <source>
        <dbReference type="ARBA" id="ARBA00019161"/>
    </source>
</evidence>
<comment type="catalytic activity">
    <reaction evidence="2">
        <text>4-amino-2-methyl-5-(phosphooxymethyl)pyrimidine + ATP = 4-amino-2-methyl-5-(diphosphooxymethyl)pyrimidine + ADP</text>
        <dbReference type="Rhea" id="RHEA:19893"/>
        <dbReference type="ChEBI" id="CHEBI:30616"/>
        <dbReference type="ChEBI" id="CHEBI:57841"/>
        <dbReference type="ChEBI" id="CHEBI:58354"/>
        <dbReference type="ChEBI" id="CHEBI:456216"/>
        <dbReference type="EC" id="2.7.4.7"/>
    </reaction>
</comment>
<proteinExistence type="inferred from homology"/>
<dbReference type="Gene3D" id="3.40.1190.20">
    <property type="match status" value="1"/>
</dbReference>
<evidence type="ECO:0000256" key="14">
    <source>
        <dbReference type="ARBA" id="ARBA00042102"/>
    </source>
</evidence>
<keyword evidence="9" id="KW-0547">Nucleotide-binding</keyword>
<evidence type="ECO:0000256" key="11">
    <source>
        <dbReference type="ARBA" id="ARBA00022840"/>
    </source>
</evidence>
<dbReference type="GO" id="GO:0008902">
    <property type="term" value="F:hydroxymethylpyrimidine kinase activity"/>
    <property type="evidence" value="ECO:0007669"/>
    <property type="project" value="UniProtKB-EC"/>
</dbReference>
<dbReference type="EC" id="2.7.1.49" evidence="5"/>
<reference evidence="17" key="1">
    <citation type="submission" date="2021-10" db="EMBL/GenBank/DDBJ databases">
        <title>Evolutionary history and lifestyle of the vertebrate symbiont Limosilactobacillus reuteri.</title>
        <authorList>
            <person name="Zheng J."/>
            <person name="Li F."/>
            <person name="Gaenzle M."/>
            <person name="Walter J."/>
        </authorList>
    </citation>
    <scope>NUCLEOTIDE SEQUENCE</scope>
    <source>
        <strain evidence="17">GQ_1_3_1</strain>
    </source>
</reference>
<dbReference type="GO" id="GO:0005524">
    <property type="term" value="F:ATP binding"/>
    <property type="evidence" value="ECO:0007669"/>
    <property type="project" value="UniProtKB-KW"/>
</dbReference>
<comment type="similarity">
    <text evidence="4">Belongs to the ThiD family.</text>
</comment>
<dbReference type="PANTHER" id="PTHR20858">
    <property type="entry name" value="PHOSPHOMETHYLPYRIMIDINE KINASE"/>
    <property type="match status" value="1"/>
</dbReference>